<name>A0A1D8QWT5_9PROT</name>
<dbReference type="KEGG" id="aasc:A4S02_08490"/>
<evidence type="ECO:0000313" key="5">
    <source>
        <dbReference type="Proteomes" id="UP000175973"/>
    </source>
</evidence>
<gene>
    <name evidence="4" type="ORF">A4S02_08490</name>
</gene>
<dbReference type="EMBL" id="CP015164">
    <property type="protein sequence ID" value="AOW46805.1"/>
    <property type="molecule type" value="Genomic_DNA"/>
</dbReference>
<dbReference type="SUPFAM" id="SSF53850">
    <property type="entry name" value="Periplasmic binding protein-like II"/>
    <property type="match status" value="1"/>
</dbReference>
<dbReference type="GO" id="GO:0005524">
    <property type="term" value="F:ATP binding"/>
    <property type="evidence" value="ECO:0007669"/>
    <property type="project" value="UniProtKB-KW"/>
</dbReference>
<dbReference type="PANTHER" id="PTHR30024:SF47">
    <property type="entry name" value="TAURINE-BINDING PERIPLASMIC PROTEIN"/>
    <property type="match status" value="1"/>
</dbReference>
<evidence type="ECO:0000256" key="3">
    <source>
        <dbReference type="ARBA" id="ARBA00022729"/>
    </source>
</evidence>
<protein>
    <submittedName>
        <fullName evidence="4">Nitrate ABC transporter ATP-binding protein</fullName>
    </submittedName>
</protein>
<dbReference type="GO" id="GO:0042597">
    <property type="term" value="C:periplasmic space"/>
    <property type="evidence" value="ECO:0007669"/>
    <property type="project" value="UniProtKB-SubCell"/>
</dbReference>
<dbReference type="PANTHER" id="PTHR30024">
    <property type="entry name" value="ALIPHATIC SULFONATES-BINDING PROTEIN-RELATED"/>
    <property type="match status" value="1"/>
</dbReference>
<reference evidence="5" key="1">
    <citation type="submission" date="2016-04" db="EMBL/GenBank/DDBJ databases">
        <authorList>
            <person name="Jeon C.O."/>
            <person name="Cho G.Y."/>
            <person name="Jeong H.I."/>
            <person name="Kim K.H."/>
        </authorList>
    </citation>
    <scope>NUCLEOTIDE SEQUENCE [LARGE SCALE GENOMIC DNA]</scope>
    <source>
        <strain evidence="5">LMG 1590</strain>
    </source>
</reference>
<comment type="similarity">
    <text evidence="2">Belongs to the bacterial solute-binding protein SsuA/TauA family.</text>
</comment>
<comment type="subcellular location">
    <subcellularLocation>
        <location evidence="1">Periplasm</location>
    </subcellularLocation>
</comment>
<organism evidence="4 5">
    <name type="scientific">Acetobacter ascendens</name>
    <dbReference type="NCBI Taxonomy" id="481146"/>
    <lineage>
        <taxon>Bacteria</taxon>
        <taxon>Pseudomonadati</taxon>
        <taxon>Pseudomonadota</taxon>
        <taxon>Alphaproteobacteria</taxon>
        <taxon>Acetobacterales</taxon>
        <taxon>Acetobacteraceae</taxon>
        <taxon>Acetobacter</taxon>
    </lineage>
</organism>
<keyword evidence="5" id="KW-1185">Reference proteome</keyword>
<dbReference type="RefSeq" id="WP_070323508.1">
    <property type="nucleotide sequence ID" value="NZ_CP015164.1"/>
</dbReference>
<dbReference type="Pfam" id="PF13379">
    <property type="entry name" value="NMT1_2"/>
    <property type="match status" value="1"/>
</dbReference>
<evidence type="ECO:0000256" key="1">
    <source>
        <dbReference type="ARBA" id="ARBA00004418"/>
    </source>
</evidence>
<sequence length="324" mass="34986">MSTTCRIGLLQLADSAPVLGARSMGIFSRHGLDVEAVVVPSWANIADGLVWNGLDGALMFPPLAIMTALGQRGRAIGLRPGFPVSRGGNTIVLRGQKVDHTEWTAQADKHQAFENWKNTLGRKPRLGVVHLYSTHYLILSRFLKSLSVCRDTEIEIVIMPPARMIQALAAGEIDGFCAGPPWGADAHLKGLAFIVAGSASLAPGHLEKMLVLKEIWKNQNPDGPTRIHAALTEAIALCHDPAHAQDITHLLSRPLDANGLGLPQEAVKAVMPDSHTMADTMMFGGQNGQTGAACGWMIEDMQNEGWLPAPMLETLRTLGWYDCQ</sequence>
<keyword evidence="4" id="KW-0067">ATP-binding</keyword>
<accession>A0A1D8QWT5</accession>
<dbReference type="Gene3D" id="3.40.190.10">
    <property type="entry name" value="Periplasmic binding protein-like II"/>
    <property type="match status" value="2"/>
</dbReference>
<evidence type="ECO:0000313" key="4">
    <source>
        <dbReference type="EMBL" id="AOW46805.1"/>
    </source>
</evidence>
<dbReference type="AlphaFoldDB" id="A0A1D8QWT5"/>
<proteinExistence type="inferred from homology"/>
<keyword evidence="3" id="KW-0732">Signal</keyword>
<evidence type="ECO:0000256" key="2">
    <source>
        <dbReference type="ARBA" id="ARBA00010742"/>
    </source>
</evidence>
<keyword evidence="4" id="KW-0547">Nucleotide-binding</keyword>
<dbReference type="Proteomes" id="UP000175973">
    <property type="component" value="Chromosome"/>
</dbReference>